<keyword evidence="2" id="KW-1185">Reference proteome</keyword>
<protein>
    <submittedName>
        <fullName evidence="1">Methylamine utilization protein</fullName>
    </submittedName>
</protein>
<name>A0ACC5UB18_9FLAO</name>
<accession>A0ACC5UB18</accession>
<dbReference type="Proteomes" id="UP001647509">
    <property type="component" value="Unassembled WGS sequence"/>
</dbReference>
<gene>
    <name evidence="1" type="ORF">KO493_12600</name>
</gene>
<evidence type="ECO:0000313" key="1">
    <source>
        <dbReference type="EMBL" id="MBU2951538.1"/>
    </source>
</evidence>
<sequence length="603" mass="68984">MNTYLLTVRAKAYTFGICLLLLSALGCKNDTTTPTPLAVDTQIEENYLNQLSLSIAYLDTLNASQNTADKINSYKKARKHFKLAEPILAYIDQNNYKSLNAPNILQIQEEDPTDIKIMNPFGFQVIEELLHETPIDTAIITETVNKTNSRLQLIKQNTHIDFKDYHLIWLLRNQMVRIATTGITGFDSPVLAQSLEESQFTYTTLESILKINESKFTSKKLYQELLKSIEQAKHALDADFDTFDRYAFIKNHIHQQLKLLVDTQNDWKVKFPFNLALSNNLTSLFTEETLNMDFFTDYKSDTTNLTQKVAFGKRLFNDTNLSKENNMACATCHISEKAFTDGRVTFDDRQKRNTPTLTYVSNQQLYFTDARVGSLEGQIVGVVNNHDEFNMSMDSIIARVKKDKIHKHDLDSLYQNKREDFNIRHAIASYIRTLNSFDSKFDKNINNLENTLSAEEKLGFNLFMGKAACATCHFPPMFNGTVPPNFTDTELEIIGVPETKENKALDDDLGRFDLFKTKERFGAFKTPTVRNIELTAPYMHNGVYTTLEEVVEFYNEGGGNGFGFDLEHQTLPFDNLELTEKEQVALIAFMKSLTDQSKTEFIQ</sequence>
<organism evidence="1 2">
    <name type="scientific">Pseudotamlana agarivorans</name>
    <dbReference type="NCBI Taxonomy" id="481183"/>
    <lineage>
        <taxon>Bacteria</taxon>
        <taxon>Pseudomonadati</taxon>
        <taxon>Bacteroidota</taxon>
        <taxon>Flavobacteriia</taxon>
        <taxon>Flavobacteriales</taxon>
        <taxon>Flavobacteriaceae</taxon>
        <taxon>Pseudotamlana</taxon>
    </lineage>
</organism>
<evidence type="ECO:0000313" key="2">
    <source>
        <dbReference type="Proteomes" id="UP001647509"/>
    </source>
</evidence>
<proteinExistence type="predicted"/>
<comment type="caution">
    <text evidence="1">The sequence shown here is derived from an EMBL/GenBank/DDBJ whole genome shotgun (WGS) entry which is preliminary data.</text>
</comment>
<dbReference type="EMBL" id="JAHKPD010000018">
    <property type="protein sequence ID" value="MBU2951538.1"/>
    <property type="molecule type" value="Genomic_DNA"/>
</dbReference>
<reference evidence="1" key="1">
    <citation type="submission" date="2021-05" db="EMBL/GenBank/DDBJ databases">
        <title>Draft genomes of bacteria isolated from model marine particles.</title>
        <authorList>
            <person name="Datta M.S."/>
            <person name="Schwartzman J.A."/>
            <person name="Enke T.N."/>
            <person name="Saavedra J."/>
            <person name="Cermak N."/>
            <person name="Cordero O.X."/>
        </authorList>
    </citation>
    <scope>NUCLEOTIDE SEQUENCE</scope>
    <source>
        <strain evidence="1">I2M19</strain>
    </source>
</reference>